<keyword evidence="5" id="KW-0720">Serine protease</keyword>
<evidence type="ECO:0000313" key="9">
    <source>
        <dbReference type="Proteomes" id="UP001595882"/>
    </source>
</evidence>
<dbReference type="PANTHER" id="PTHR10381:SF70">
    <property type="entry name" value="ATP-DEPENDENT CLP PROTEASE PROTEOLYTIC SUBUNIT"/>
    <property type="match status" value="1"/>
</dbReference>
<evidence type="ECO:0000256" key="3">
    <source>
        <dbReference type="ARBA" id="ARBA00022670"/>
    </source>
</evidence>
<dbReference type="GO" id="GO:0006508">
    <property type="term" value="P:proteolysis"/>
    <property type="evidence" value="ECO:0007669"/>
    <property type="project" value="UniProtKB-KW"/>
</dbReference>
<evidence type="ECO:0000256" key="6">
    <source>
        <dbReference type="RuleBase" id="RU003567"/>
    </source>
</evidence>
<keyword evidence="9" id="KW-1185">Reference proteome</keyword>
<keyword evidence="4 8" id="KW-0378">Hydrolase</keyword>
<dbReference type="EMBL" id="JBHSDT010000004">
    <property type="protein sequence ID" value="MFC4403311.1"/>
    <property type="molecule type" value="Genomic_DNA"/>
</dbReference>
<accession>A0ABV8WTV9</accession>
<dbReference type="PANTHER" id="PTHR10381">
    <property type="entry name" value="ATP-DEPENDENT CLP PROTEASE PROTEOLYTIC SUBUNIT"/>
    <property type="match status" value="1"/>
</dbReference>
<dbReference type="InterPro" id="IPR001907">
    <property type="entry name" value="ClpP"/>
</dbReference>
<dbReference type="RefSeq" id="WP_390251723.1">
    <property type="nucleotide sequence ID" value="NZ_JBHSDT010000004.1"/>
</dbReference>
<reference evidence="9" key="1">
    <citation type="journal article" date="2019" name="Int. J. Syst. Evol. Microbiol.">
        <title>The Global Catalogue of Microorganisms (GCM) 10K type strain sequencing project: providing services to taxonomists for standard genome sequencing and annotation.</title>
        <authorList>
            <consortium name="The Broad Institute Genomics Platform"/>
            <consortium name="The Broad Institute Genome Sequencing Center for Infectious Disease"/>
            <person name="Wu L."/>
            <person name="Ma J."/>
        </authorList>
    </citation>
    <scope>NUCLEOTIDE SEQUENCE [LARGE SCALE GENOMIC DNA]</scope>
    <source>
        <strain evidence="9">CCUG 37865</strain>
    </source>
</reference>
<evidence type="ECO:0000256" key="2">
    <source>
        <dbReference type="ARBA" id="ARBA00022490"/>
    </source>
</evidence>
<name>A0ABV8WTV9_9BACI</name>
<gene>
    <name evidence="8" type="ORF">ACFOY7_09495</name>
</gene>
<evidence type="ECO:0000256" key="1">
    <source>
        <dbReference type="ARBA" id="ARBA00007039"/>
    </source>
</evidence>
<keyword evidence="3 8" id="KW-0645">Protease</keyword>
<keyword evidence="2" id="KW-0963">Cytoplasm</keyword>
<dbReference type="PRINTS" id="PR00127">
    <property type="entry name" value="CLPPROTEASEP"/>
</dbReference>
<comment type="similarity">
    <text evidence="1 6">Belongs to the peptidase S14 family.</text>
</comment>
<proteinExistence type="inferred from homology"/>
<dbReference type="CDD" id="cd07016">
    <property type="entry name" value="S14_ClpP_1"/>
    <property type="match status" value="1"/>
</dbReference>
<evidence type="ECO:0000256" key="5">
    <source>
        <dbReference type="ARBA" id="ARBA00022825"/>
    </source>
</evidence>
<dbReference type="InterPro" id="IPR029045">
    <property type="entry name" value="ClpP/crotonase-like_dom_sf"/>
</dbReference>
<dbReference type="GO" id="GO:0008233">
    <property type="term" value="F:peptidase activity"/>
    <property type="evidence" value="ECO:0007669"/>
    <property type="project" value="UniProtKB-KW"/>
</dbReference>
<dbReference type="SUPFAM" id="SSF52096">
    <property type="entry name" value="ClpP/crotonase"/>
    <property type="match status" value="1"/>
</dbReference>
<dbReference type="InterPro" id="IPR023562">
    <property type="entry name" value="ClpP/TepA"/>
</dbReference>
<evidence type="ECO:0000256" key="4">
    <source>
        <dbReference type="ARBA" id="ARBA00022801"/>
    </source>
</evidence>
<evidence type="ECO:0000256" key="7">
    <source>
        <dbReference type="SAM" id="MobiDB-lite"/>
    </source>
</evidence>
<organism evidence="8 9">
    <name type="scientific">Gracilibacillus xinjiangensis</name>
    <dbReference type="NCBI Taxonomy" id="1193282"/>
    <lineage>
        <taxon>Bacteria</taxon>
        <taxon>Bacillati</taxon>
        <taxon>Bacillota</taxon>
        <taxon>Bacilli</taxon>
        <taxon>Bacillales</taxon>
        <taxon>Bacillaceae</taxon>
        <taxon>Gracilibacillus</taxon>
    </lineage>
</organism>
<feature type="region of interest" description="Disordered" evidence="7">
    <location>
        <begin position="311"/>
        <end position="347"/>
    </location>
</feature>
<dbReference type="Proteomes" id="UP001595882">
    <property type="component" value="Unassembled WGS sequence"/>
</dbReference>
<dbReference type="Gene3D" id="3.90.226.10">
    <property type="entry name" value="2-enoyl-CoA Hydratase, Chain A, domain 1"/>
    <property type="match status" value="1"/>
</dbReference>
<dbReference type="Pfam" id="PF00574">
    <property type="entry name" value="CLP_protease"/>
    <property type="match status" value="1"/>
</dbReference>
<sequence>MKKISIRGPIISSNQQWIYDWLDMEATSPKKVNRELATASNNEDIEVEINSGGGYVFEGSEIYTALKSYPGNVTVKVLGIAASAASVIAMAGKKVIMAPTAQMMIHNAASIAIGDYRDMDHEAKVLKNVNQTISSAYRIKTGMEEQELLDMMDDETWLTPQQAKEKGFIDEVMFENDMQFVASDETNQMLPQSVIDKLRNEILEKQEFTNQVKNEQEDVEPMDIEKLKNDYPELYKQVKAEGHEEGVKAENSRIKAIEELDIPGSEELVNKAKFETKATAENVAIDIIKAQKEKGQNIFNQVKNEAAELNDVYGTATPENNSNDEKEREDTASSIANFINKKRGGVK</sequence>
<evidence type="ECO:0000313" key="8">
    <source>
        <dbReference type="EMBL" id="MFC4403311.1"/>
    </source>
</evidence>
<comment type="caution">
    <text evidence="8">The sequence shown here is derived from an EMBL/GenBank/DDBJ whole genome shotgun (WGS) entry which is preliminary data.</text>
</comment>
<protein>
    <recommendedName>
        <fullName evidence="6">ATP-dependent Clp protease proteolytic subunit</fullName>
    </recommendedName>
</protein>
<dbReference type="NCBIfam" id="NF045542">
    <property type="entry name" value="Clp_rel_HeadMat"/>
    <property type="match status" value="1"/>
</dbReference>